<reference evidence="1" key="1">
    <citation type="submission" date="2021-01" db="EMBL/GenBank/DDBJ databases">
        <authorList>
            <consortium name="Genoscope - CEA"/>
            <person name="William W."/>
        </authorList>
    </citation>
    <scope>NUCLEOTIDE SEQUENCE</scope>
</reference>
<evidence type="ECO:0000313" key="1">
    <source>
        <dbReference type="EMBL" id="CAD8195452.1"/>
    </source>
</evidence>
<comment type="caution">
    <text evidence="1">The sequence shown here is derived from an EMBL/GenBank/DDBJ whole genome shotgun (WGS) entry which is preliminary data.</text>
</comment>
<proteinExistence type="predicted"/>
<evidence type="ECO:0000313" key="2">
    <source>
        <dbReference type="Proteomes" id="UP000683925"/>
    </source>
</evidence>
<dbReference type="AlphaFoldDB" id="A0A8S1X253"/>
<accession>A0A8S1X253</accession>
<gene>
    <name evidence="1" type="ORF">POCTA_138.1.T1090065</name>
</gene>
<dbReference type="EMBL" id="CAJJDP010000109">
    <property type="protein sequence ID" value="CAD8195452.1"/>
    <property type="molecule type" value="Genomic_DNA"/>
</dbReference>
<name>A0A8S1X253_PAROT</name>
<protein>
    <submittedName>
        <fullName evidence="1">Uncharacterized protein</fullName>
    </submittedName>
</protein>
<organism evidence="1 2">
    <name type="scientific">Paramecium octaurelia</name>
    <dbReference type="NCBI Taxonomy" id="43137"/>
    <lineage>
        <taxon>Eukaryota</taxon>
        <taxon>Sar</taxon>
        <taxon>Alveolata</taxon>
        <taxon>Ciliophora</taxon>
        <taxon>Intramacronucleata</taxon>
        <taxon>Oligohymenophorea</taxon>
        <taxon>Peniculida</taxon>
        <taxon>Parameciidae</taxon>
        <taxon>Paramecium</taxon>
    </lineage>
</organism>
<keyword evidence="2" id="KW-1185">Reference proteome</keyword>
<sequence>MNCLNKLNKIRIAKSRNYLYGGRNDRFKTVIFCCFQIKMLTEKIKIITFYICELDCKAAAKYVVEVGSQFQQVEVNEEPIHDCLLEIFS</sequence>
<dbReference type="Proteomes" id="UP000683925">
    <property type="component" value="Unassembled WGS sequence"/>
</dbReference>